<comment type="caution">
    <text evidence="1">The sequence shown here is derived from an EMBL/GenBank/DDBJ whole genome shotgun (WGS) entry which is preliminary data.</text>
</comment>
<sequence>MSQRPPGSLDFLDTTQFTGTTVTAAAGVRSQSNYDAAERAFDCTILLPGLLFKTHHMRAVARPVFWSHKGNGFIQKFFDSTKSERPVVPS</sequence>
<accession>A0A9D4SXV5</accession>
<proteinExistence type="predicted"/>
<reference evidence="1" key="1">
    <citation type="journal article" date="2020" name="Cell">
        <title>Large-Scale Comparative Analyses of Tick Genomes Elucidate Their Genetic Diversity and Vector Capacities.</title>
        <authorList>
            <consortium name="Tick Genome and Microbiome Consortium (TIGMIC)"/>
            <person name="Jia N."/>
            <person name="Wang J."/>
            <person name="Shi W."/>
            <person name="Du L."/>
            <person name="Sun Y."/>
            <person name="Zhan W."/>
            <person name="Jiang J.F."/>
            <person name="Wang Q."/>
            <person name="Zhang B."/>
            <person name="Ji P."/>
            <person name="Bell-Sakyi L."/>
            <person name="Cui X.M."/>
            <person name="Yuan T.T."/>
            <person name="Jiang B.G."/>
            <person name="Yang W.F."/>
            <person name="Lam T.T."/>
            <person name="Chang Q.C."/>
            <person name="Ding S.J."/>
            <person name="Wang X.J."/>
            <person name="Zhu J.G."/>
            <person name="Ruan X.D."/>
            <person name="Zhao L."/>
            <person name="Wei J.T."/>
            <person name="Ye R.Z."/>
            <person name="Que T.C."/>
            <person name="Du C.H."/>
            <person name="Zhou Y.H."/>
            <person name="Cheng J.X."/>
            <person name="Dai P.F."/>
            <person name="Guo W.B."/>
            <person name="Han X.H."/>
            <person name="Huang E.J."/>
            <person name="Li L.F."/>
            <person name="Wei W."/>
            <person name="Gao Y.C."/>
            <person name="Liu J.Z."/>
            <person name="Shao H.Z."/>
            <person name="Wang X."/>
            <person name="Wang C.C."/>
            <person name="Yang T.C."/>
            <person name="Huo Q.B."/>
            <person name="Li W."/>
            <person name="Chen H.Y."/>
            <person name="Chen S.E."/>
            <person name="Zhou L.G."/>
            <person name="Ni X.B."/>
            <person name="Tian J.H."/>
            <person name="Sheng Y."/>
            <person name="Liu T."/>
            <person name="Pan Y.S."/>
            <person name="Xia L.Y."/>
            <person name="Li J."/>
            <person name="Zhao F."/>
            <person name="Cao W.C."/>
        </authorList>
    </citation>
    <scope>NUCLEOTIDE SEQUENCE</scope>
    <source>
        <strain evidence="1">Rsan-2018</strain>
    </source>
</reference>
<organism evidence="1 2">
    <name type="scientific">Rhipicephalus sanguineus</name>
    <name type="common">Brown dog tick</name>
    <name type="synonym">Ixodes sanguineus</name>
    <dbReference type="NCBI Taxonomy" id="34632"/>
    <lineage>
        <taxon>Eukaryota</taxon>
        <taxon>Metazoa</taxon>
        <taxon>Ecdysozoa</taxon>
        <taxon>Arthropoda</taxon>
        <taxon>Chelicerata</taxon>
        <taxon>Arachnida</taxon>
        <taxon>Acari</taxon>
        <taxon>Parasitiformes</taxon>
        <taxon>Ixodida</taxon>
        <taxon>Ixodoidea</taxon>
        <taxon>Ixodidae</taxon>
        <taxon>Rhipicephalinae</taxon>
        <taxon>Rhipicephalus</taxon>
        <taxon>Rhipicephalus</taxon>
    </lineage>
</organism>
<reference evidence="1" key="2">
    <citation type="submission" date="2021-09" db="EMBL/GenBank/DDBJ databases">
        <authorList>
            <person name="Jia N."/>
            <person name="Wang J."/>
            <person name="Shi W."/>
            <person name="Du L."/>
            <person name="Sun Y."/>
            <person name="Zhan W."/>
            <person name="Jiang J."/>
            <person name="Wang Q."/>
            <person name="Zhang B."/>
            <person name="Ji P."/>
            <person name="Sakyi L.B."/>
            <person name="Cui X."/>
            <person name="Yuan T."/>
            <person name="Jiang B."/>
            <person name="Yang W."/>
            <person name="Lam T.T.-Y."/>
            <person name="Chang Q."/>
            <person name="Ding S."/>
            <person name="Wang X."/>
            <person name="Zhu J."/>
            <person name="Ruan X."/>
            <person name="Zhao L."/>
            <person name="Wei J."/>
            <person name="Que T."/>
            <person name="Du C."/>
            <person name="Cheng J."/>
            <person name="Dai P."/>
            <person name="Han X."/>
            <person name="Huang E."/>
            <person name="Gao Y."/>
            <person name="Liu J."/>
            <person name="Shao H."/>
            <person name="Ye R."/>
            <person name="Li L."/>
            <person name="Wei W."/>
            <person name="Wang X."/>
            <person name="Wang C."/>
            <person name="Huo Q."/>
            <person name="Li W."/>
            <person name="Guo W."/>
            <person name="Chen H."/>
            <person name="Chen S."/>
            <person name="Zhou L."/>
            <person name="Zhou L."/>
            <person name="Ni X."/>
            <person name="Tian J."/>
            <person name="Zhou Y."/>
            <person name="Sheng Y."/>
            <person name="Liu T."/>
            <person name="Pan Y."/>
            <person name="Xia L."/>
            <person name="Li J."/>
            <person name="Zhao F."/>
            <person name="Cao W."/>
        </authorList>
    </citation>
    <scope>NUCLEOTIDE SEQUENCE</scope>
    <source>
        <strain evidence="1">Rsan-2018</strain>
        <tissue evidence="1">Larvae</tissue>
    </source>
</reference>
<keyword evidence="2" id="KW-1185">Reference proteome</keyword>
<name>A0A9D4SXV5_RHISA</name>
<dbReference type="EMBL" id="JABSTV010001250">
    <property type="protein sequence ID" value="KAH7957877.1"/>
    <property type="molecule type" value="Genomic_DNA"/>
</dbReference>
<evidence type="ECO:0000313" key="1">
    <source>
        <dbReference type="EMBL" id="KAH7957877.1"/>
    </source>
</evidence>
<dbReference type="AlphaFoldDB" id="A0A9D4SXV5"/>
<dbReference type="Proteomes" id="UP000821837">
    <property type="component" value="Unassembled WGS sequence"/>
</dbReference>
<evidence type="ECO:0000313" key="2">
    <source>
        <dbReference type="Proteomes" id="UP000821837"/>
    </source>
</evidence>
<protein>
    <submittedName>
        <fullName evidence="1">Uncharacterized protein</fullName>
    </submittedName>
</protein>
<gene>
    <name evidence="1" type="ORF">HPB52_024042</name>
</gene>